<proteinExistence type="predicted"/>
<protein>
    <submittedName>
        <fullName evidence="1">Uncharacterized protein</fullName>
    </submittedName>
</protein>
<organism evidence="1 2">
    <name type="scientific">Bacteroides xylanisolvens</name>
    <dbReference type="NCBI Taxonomy" id="371601"/>
    <lineage>
        <taxon>Bacteria</taxon>
        <taxon>Pseudomonadati</taxon>
        <taxon>Bacteroidota</taxon>
        <taxon>Bacteroidia</taxon>
        <taxon>Bacteroidales</taxon>
        <taxon>Bacteroidaceae</taxon>
        <taxon>Bacteroides</taxon>
    </lineage>
</organism>
<dbReference type="AlphaFoldDB" id="A0A1Y4V5H0"/>
<name>A0A1Y4V5H0_9BACE</name>
<sequence length="92" mass="10729">MTVTDQIFRKVAEASIPHFFITVEFAASGTEMPEHIESFLREKHEAILRGASGRKFIYKEGEWRLIFTFFPTDSVVDERYALKNKVQMKSKN</sequence>
<reference evidence="1 2" key="1">
    <citation type="submission" date="2018-08" db="EMBL/GenBank/DDBJ databases">
        <title>A genome reference for cultivated species of the human gut microbiota.</title>
        <authorList>
            <person name="Zou Y."/>
            <person name="Xue W."/>
            <person name="Luo G."/>
        </authorList>
    </citation>
    <scope>NUCLEOTIDE SEQUENCE [LARGE SCALE GENOMIC DNA]</scope>
    <source>
        <strain evidence="1 2">AF38-2</strain>
    </source>
</reference>
<gene>
    <name evidence="1" type="ORF">DW027_06470</name>
</gene>
<evidence type="ECO:0000313" key="2">
    <source>
        <dbReference type="Proteomes" id="UP000284495"/>
    </source>
</evidence>
<dbReference type="Proteomes" id="UP000284495">
    <property type="component" value="Unassembled WGS sequence"/>
</dbReference>
<dbReference type="RefSeq" id="WP_087323224.1">
    <property type="nucleotide sequence ID" value="NZ_JAQDLF010000029.1"/>
</dbReference>
<accession>A0A1Y4V5H0</accession>
<evidence type="ECO:0000313" key="1">
    <source>
        <dbReference type="EMBL" id="RHL39481.1"/>
    </source>
</evidence>
<dbReference type="EMBL" id="QROO01000007">
    <property type="protein sequence ID" value="RHL39481.1"/>
    <property type="molecule type" value="Genomic_DNA"/>
</dbReference>
<comment type="caution">
    <text evidence="1">The sequence shown here is derived from an EMBL/GenBank/DDBJ whole genome shotgun (WGS) entry which is preliminary data.</text>
</comment>